<dbReference type="PATRIC" id="fig|1395513.3.peg.1297"/>
<evidence type="ECO:0000313" key="3">
    <source>
        <dbReference type="Proteomes" id="UP000018296"/>
    </source>
</evidence>
<evidence type="ECO:0000313" key="2">
    <source>
        <dbReference type="EMBL" id="EST12724.1"/>
    </source>
</evidence>
<name>V6J7H3_9BACL</name>
<gene>
    <name evidence="2" type="ORF">P343_06350</name>
</gene>
<sequence length="145" mass="16798">MYNCALLKFKDIVRKDGHLTPIEEKIDVPFKIKRIYYITGVAQKSARGFHSHRKLQQALICLHGSLKIRIKNPNEEEIINLNDPSVGLYIGPLVWREMFDFSKGSVLLVVASEHYSEEDYIRDYNLYLNEAKKIFQANPADDSKI</sequence>
<dbReference type="Pfam" id="PF05523">
    <property type="entry name" value="FdtA"/>
    <property type="match status" value="1"/>
</dbReference>
<comment type="caution">
    <text evidence="2">The sequence shown here is derived from an EMBL/GenBank/DDBJ whole genome shotgun (WGS) entry which is preliminary data.</text>
</comment>
<dbReference type="GO" id="GO:0016853">
    <property type="term" value="F:isomerase activity"/>
    <property type="evidence" value="ECO:0007669"/>
    <property type="project" value="UniProtKB-KW"/>
</dbReference>
<proteinExistence type="predicted"/>
<dbReference type="InterPro" id="IPR011051">
    <property type="entry name" value="RmlC_Cupin_sf"/>
</dbReference>
<accession>V6J7H3</accession>
<keyword evidence="2" id="KW-0413">Isomerase</keyword>
<evidence type="ECO:0000259" key="1">
    <source>
        <dbReference type="Pfam" id="PF05523"/>
    </source>
</evidence>
<dbReference type="STRING" id="1395513.P343_06350"/>
<dbReference type="OrthoDB" id="9795513at2"/>
<dbReference type="AlphaFoldDB" id="V6J7H3"/>
<protein>
    <submittedName>
        <fullName evidence="2">dTDP-6-deoxy-3,4-keto-hexulose isomerase</fullName>
    </submittedName>
</protein>
<dbReference type="Gene3D" id="2.60.120.10">
    <property type="entry name" value="Jelly Rolls"/>
    <property type="match status" value="1"/>
</dbReference>
<dbReference type="InterPro" id="IPR014710">
    <property type="entry name" value="RmlC-like_jellyroll"/>
</dbReference>
<dbReference type="Proteomes" id="UP000018296">
    <property type="component" value="Unassembled WGS sequence"/>
</dbReference>
<feature type="domain" description="Sugar 3,4-ketoisomerase QdtA cupin" evidence="1">
    <location>
        <begin position="3"/>
        <end position="131"/>
    </location>
</feature>
<dbReference type="CDD" id="cd20292">
    <property type="entry name" value="cupin_QdtA-like"/>
    <property type="match status" value="1"/>
</dbReference>
<dbReference type="InterPro" id="IPR008894">
    <property type="entry name" value="QdtA_cupin_dom"/>
</dbReference>
<dbReference type="EMBL" id="AWTC01000004">
    <property type="protein sequence ID" value="EST12724.1"/>
    <property type="molecule type" value="Genomic_DNA"/>
</dbReference>
<reference evidence="2 3" key="1">
    <citation type="journal article" date="2013" name="Genome Announc.">
        <title>Genome Sequence of Sporolactobacillus laevolacticus DSM442, an Efficient Polymer-Grade D-Lactate Producer from Agricultural Waste Cottonseed as a Nitrogen Source.</title>
        <authorList>
            <person name="Wang H."/>
            <person name="Wang L."/>
            <person name="Ju J."/>
            <person name="Yu B."/>
            <person name="Ma Y."/>
        </authorList>
    </citation>
    <scope>NUCLEOTIDE SEQUENCE [LARGE SCALE GENOMIC DNA]</scope>
    <source>
        <strain evidence="2 3">DSM 442</strain>
    </source>
</reference>
<dbReference type="SUPFAM" id="SSF51182">
    <property type="entry name" value="RmlC-like cupins"/>
    <property type="match status" value="1"/>
</dbReference>
<organism evidence="2 3">
    <name type="scientific">Sporolactobacillus laevolacticus DSM 442</name>
    <dbReference type="NCBI Taxonomy" id="1395513"/>
    <lineage>
        <taxon>Bacteria</taxon>
        <taxon>Bacillati</taxon>
        <taxon>Bacillota</taxon>
        <taxon>Bacilli</taxon>
        <taxon>Bacillales</taxon>
        <taxon>Sporolactobacillaceae</taxon>
        <taxon>Sporolactobacillus</taxon>
    </lineage>
</organism>
<keyword evidence="3" id="KW-1185">Reference proteome</keyword>
<dbReference type="eggNOG" id="COG1898">
    <property type="taxonomic scope" value="Bacteria"/>
</dbReference>